<keyword evidence="6" id="KW-1003">Cell membrane</keyword>
<dbReference type="InterPro" id="IPR035906">
    <property type="entry name" value="MetI-like_sf"/>
</dbReference>
<accession>L0K6D9</accession>
<evidence type="ECO:0000256" key="2">
    <source>
        <dbReference type="ARBA" id="ARBA00022692"/>
    </source>
</evidence>
<dbReference type="SUPFAM" id="SSF161098">
    <property type="entry name" value="MetI-like"/>
    <property type="match status" value="1"/>
</dbReference>
<dbReference type="InterPro" id="IPR000515">
    <property type="entry name" value="MetI-like"/>
</dbReference>
<protein>
    <recommendedName>
        <fullName evidence="6">Phosphate transport system permease protein</fullName>
    </recommendedName>
</protein>
<evidence type="ECO:0000256" key="1">
    <source>
        <dbReference type="ARBA" id="ARBA00004141"/>
    </source>
</evidence>
<evidence type="ECO:0000256" key="3">
    <source>
        <dbReference type="ARBA" id="ARBA00022989"/>
    </source>
</evidence>
<feature type="domain" description="ABC transmembrane type-1" evidence="7">
    <location>
        <begin position="77"/>
        <end position="289"/>
    </location>
</feature>
<evidence type="ECO:0000256" key="6">
    <source>
        <dbReference type="RuleBase" id="RU363054"/>
    </source>
</evidence>
<comment type="function">
    <text evidence="6">Part of the binding-protein-dependent transport system for phosphate; probably responsible for the translocation of the substrate across the membrane.</text>
</comment>
<name>L0K6D9_HALHC</name>
<dbReference type="PROSITE" id="PS50928">
    <property type="entry name" value="ABC_TM1"/>
    <property type="match status" value="1"/>
</dbReference>
<dbReference type="InterPro" id="IPR011864">
    <property type="entry name" value="Phosphate_PstC"/>
</dbReference>
<comment type="caution">
    <text evidence="6">Lacks conserved residue(s) required for the propagation of feature annotation.</text>
</comment>
<evidence type="ECO:0000313" key="8">
    <source>
        <dbReference type="EMBL" id="AGB40807.1"/>
    </source>
</evidence>
<dbReference type="OrthoDB" id="9785113at2"/>
<keyword evidence="2 5" id="KW-0812">Transmembrane</keyword>
<dbReference type="GO" id="GO:0005886">
    <property type="term" value="C:plasma membrane"/>
    <property type="evidence" value="ECO:0007669"/>
    <property type="project" value="UniProtKB-SubCell"/>
</dbReference>
<dbReference type="AlphaFoldDB" id="L0K6D9"/>
<feature type="transmembrane region" description="Helical" evidence="5">
    <location>
        <begin position="271"/>
        <end position="295"/>
    </location>
</feature>
<dbReference type="Gene3D" id="1.10.3720.10">
    <property type="entry name" value="MetI-like"/>
    <property type="match status" value="1"/>
</dbReference>
<evidence type="ECO:0000313" key="9">
    <source>
        <dbReference type="Proteomes" id="UP000010880"/>
    </source>
</evidence>
<feature type="transmembrane region" description="Helical" evidence="5">
    <location>
        <begin position="73"/>
        <end position="96"/>
    </location>
</feature>
<dbReference type="Pfam" id="PF00528">
    <property type="entry name" value="BPD_transp_1"/>
    <property type="match status" value="1"/>
</dbReference>
<dbReference type="RefSeq" id="WP_015326532.1">
    <property type="nucleotide sequence ID" value="NC_019978.1"/>
</dbReference>
<dbReference type="CDD" id="cd06261">
    <property type="entry name" value="TM_PBP2"/>
    <property type="match status" value="1"/>
</dbReference>
<dbReference type="GO" id="GO:0006817">
    <property type="term" value="P:phosphate ion transport"/>
    <property type="evidence" value="ECO:0007669"/>
    <property type="project" value="UniProtKB-KW"/>
</dbReference>
<gene>
    <name evidence="8" type="ordered locus">Halha_0839</name>
</gene>
<dbReference type="Proteomes" id="UP000010880">
    <property type="component" value="Chromosome"/>
</dbReference>
<dbReference type="eggNOG" id="COG0573">
    <property type="taxonomic scope" value="Bacteria"/>
</dbReference>
<comment type="subcellular location">
    <subcellularLocation>
        <location evidence="5">Cell membrane</location>
        <topology evidence="5">Multi-pass membrane protein</topology>
    </subcellularLocation>
    <subcellularLocation>
        <location evidence="1">Membrane</location>
        <topology evidence="1">Multi-pass membrane protein</topology>
    </subcellularLocation>
</comment>
<dbReference type="GO" id="GO:0005315">
    <property type="term" value="F:phosphate transmembrane transporter activity"/>
    <property type="evidence" value="ECO:0007669"/>
    <property type="project" value="InterPro"/>
</dbReference>
<dbReference type="EMBL" id="CP003359">
    <property type="protein sequence ID" value="AGB40807.1"/>
    <property type="molecule type" value="Genomic_DNA"/>
</dbReference>
<organism evidence="8 9">
    <name type="scientific">Halobacteroides halobius (strain ATCC 35273 / DSM 5150 / MD-1)</name>
    <dbReference type="NCBI Taxonomy" id="748449"/>
    <lineage>
        <taxon>Bacteria</taxon>
        <taxon>Bacillati</taxon>
        <taxon>Bacillota</taxon>
        <taxon>Clostridia</taxon>
        <taxon>Halanaerobiales</taxon>
        <taxon>Halobacteroidaceae</taxon>
        <taxon>Halobacteroides</taxon>
    </lineage>
</organism>
<feature type="transmembrane region" description="Helical" evidence="5">
    <location>
        <begin position="117"/>
        <end position="138"/>
    </location>
</feature>
<keyword evidence="9" id="KW-1185">Reference proteome</keyword>
<evidence type="ECO:0000256" key="4">
    <source>
        <dbReference type="ARBA" id="ARBA00023136"/>
    </source>
</evidence>
<feature type="transmembrane region" description="Helical" evidence="5">
    <location>
        <begin position="21"/>
        <end position="41"/>
    </location>
</feature>
<dbReference type="HOGENOM" id="CLU_033621_1_0_9"/>
<keyword evidence="6" id="KW-0592">Phosphate transport</keyword>
<dbReference type="NCBIfam" id="TIGR02138">
    <property type="entry name" value="phosphate_pstC"/>
    <property type="match status" value="1"/>
</dbReference>
<sequence>MSNSTQEVQRSYLKEKIVKAILTFFAAISILTTIGIVFTLFEEAYTFFQQVSIVEFMTSTRWTPIIKPREFGVLPLVTGTLMIAILSSLLALPIGLGSAIYLSEYASKKTSKIIKPLLEILAGIPSVVYGYFALTFITPTLQLIIPKLEVFNALSASIAVGVMIIPMVASLSEDAMKAIPDSVRHGAYALGATRFEVATQVVIPGALSGIISSFILAISRAIGETMIVAIAAGANSLLNFNPLTSIQTMTGFMANMSLGDVSQGSLEYKTLFAVGTLLFMITLIMNLLAKVVVYMQEEEGY</sequence>
<keyword evidence="5" id="KW-0813">Transport</keyword>
<keyword evidence="3 5" id="KW-1133">Transmembrane helix</keyword>
<dbReference type="KEGG" id="hhl:Halha_0839"/>
<comment type="similarity">
    <text evidence="6">Belongs to the binding-protein-dependent transport system permease family. CysTW subfamily.</text>
</comment>
<dbReference type="PANTHER" id="PTHR42727">
    <property type="entry name" value="PHOSPHATE TRANSPORT SYSTEM PERMEASE PROTEIN"/>
    <property type="match status" value="1"/>
</dbReference>
<dbReference type="PANTHER" id="PTHR42727:SF1">
    <property type="entry name" value="PHOSPHATE TRANSPORT SYSTEM PERMEASE"/>
    <property type="match status" value="1"/>
</dbReference>
<evidence type="ECO:0000259" key="7">
    <source>
        <dbReference type="PROSITE" id="PS50928"/>
    </source>
</evidence>
<dbReference type="PATRIC" id="fig|748449.3.peg.797"/>
<proteinExistence type="inferred from homology"/>
<evidence type="ECO:0000256" key="5">
    <source>
        <dbReference type="RuleBase" id="RU363032"/>
    </source>
</evidence>
<dbReference type="STRING" id="748449.Halha_0839"/>
<reference evidence="9" key="1">
    <citation type="submission" date="2012-02" db="EMBL/GenBank/DDBJ databases">
        <title>The complete genome of Halobacteroides halobius DSM 5150.</title>
        <authorList>
            <person name="Lucas S."/>
            <person name="Copeland A."/>
            <person name="Lapidus A."/>
            <person name="Glavina del Rio T."/>
            <person name="Dalin E."/>
            <person name="Tice H."/>
            <person name="Bruce D."/>
            <person name="Goodwin L."/>
            <person name="Pitluck S."/>
            <person name="Peters L."/>
            <person name="Mikhailova N."/>
            <person name="Gu W."/>
            <person name="Kyrpides N."/>
            <person name="Mavromatis K."/>
            <person name="Ivanova N."/>
            <person name="Brettin T."/>
            <person name="Detter J.C."/>
            <person name="Han C."/>
            <person name="Larimer F."/>
            <person name="Land M."/>
            <person name="Hauser L."/>
            <person name="Markowitz V."/>
            <person name="Cheng J.-F."/>
            <person name="Hugenholtz P."/>
            <person name="Woyke T."/>
            <person name="Wu D."/>
            <person name="Tindall B."/>
            <person name="Pomrenke H."/>
            <person name="Brambilla E."/>
            <person name="Klenk H.-P."/>
            <person name="Eisen J.A."/>
        </authorList>
    </citation>
    <scope>NUCLEOTIDE SEQUENCE [LARGE SCALE GENOMIC DNA]</scope>
    <source>
        <strain evidence="9">ATCC 35273 / DSM 5150 / MD-1</strain>
    </source>
</reference>
<feature type="transmembrane region" description="Helical" evidence="5">
    <location>
        <begin position="150"/>
        <end position="169"/>
    </location>
</feature>
<keyword evidence="4 5" id="KW-0472">Membrane</keyword>